<dbReference type="EMBL" id="PNYA01000049">
    <property type="protein sequence ID" value="PMS14383.1"/>
    <property type="molecule type" value="Genomic_DNA"/>
</dbReference>
<dbReference type="InterPro" id="IPR025855">
    <property type="entry name" value="Replic_Relax"/>
</dbReference>
<dbReference type="AlphaFoldDB" id="A0A2N7VB36"/>
<evidence type="ECO:0000313" key="2">
    <source>
        <dbReference type="EMBL" id="PMS14383.1"/>
    </source>
</evidence>
<organism evidence="2 3">
    <name type="scientific">Trinickia dabaoshanensis</name>
    <dbReference type="NCBI Taxonomy" id="564714"/>
    <lineage>
        <taxon>Bacteria</taxon>
        <taxon>Pseudomonadati</taxon>
        <taxon>Pseudomonadota</taxon>
        <taxon>Betaproteobacteria</taxon>
        <taxon>Burkholderiales</taxon>
        <taxon>Burkholderiaceae</taxon>
        <taxon>Trinickia</taxon>
    </lineage>
</organism>
<sequence>MDDTHGEQVATEVEQNPHPREHDTDGVQPQPRLVNRGLTAEIHPSALQQIVWLRALETLDRFRVVRAIDIAVACFPERPFKAALTAAQRAMRGLAKANLIRRYRTDRFQHVYGLTVAGARWLNDRGVEAVSSTRRVVDMSNPEHTLWMNFIVLAAEARGLRAMTEREALQDLNLQRDEGEAAIQGFLSVELPNGTRTLRPDAVAFEDDGLTWFEIDRSKRGADREAALSALAGQVGMRLPNQAVLRRVVVLARTERIWLRAQSVLRAKAALANDVPLVRGSARHFREAGDGMFEVWAAVTKEPGGYAIDVCVGHVIVLLLPTWLPKVRLDKSNRQPLAGWFEENYLPYRRPEALPPWPSPTSPLLKYSRSSQY</sequence>
<dbReference type="Proteomes" id="UP000235616">
    <property type="component" value="Unassembled WGS sequence"/>
</dbReference>
<name>A0A2N7VB36_9BURK</name>
<protein>
    <submittedName>
        <fullName evidence="2">DNA-binding protein</fullName>
    </submittedName>
</protein>
<dbReference type="OrthoDB" id="8879509at2"/>
<evidence type="ECO:0000313" key="3">
    <source>
        <dbReference type="Proteomes" id="UP000235616"/>
    </source>
</evidence>
<keyword evidence="2" id="KW-0238">DNA-binding</keyword>
<feature type="compositionally biased region" description="Basic and acidic residues" evidence="1">
    <location>
        <begin position="15"/>
        <end position="25"/>
    </location>
</feature>
<proteinExistence type="predicted"/>
<dbReference type="GO" id="GO:0003677">
    <property type="term" value="F:DNA binding"/>
    <property type="evidence" value="ECO:0007669"/>
    <property type="project" value="UniProtKB-KW"/>
</dbReference>
<gene>
    <name evidence="2" type="ORF">C0Z18_31960</name>
</gene>
<reference evidence="2 3" key="1">
    <citation type="submission" date="2018-01" db="EMBL/GenBank/DDBJ databases">
        <title>Whole genome analyses suggest that Burkholderia sensu lato contains two further novel genera in the rhizoxinica-symbiotica group Mycetohabitans gen. nov., and Trinickia gen. nov.: implications for the evolution of diazotrophy and nodulation in the Burkholderiaceae.</title>
        <authorList>
            <person name="Estrada-de los Santos P."/>
            <person name="Palmer M."/>
            <person name="Chavez-Ramirez B."/>
            <person name="Beukes C."/>
            <person name="Steenkamp E.T."/>
            <person name="Hirsch A.M."/>
            <person name="Manyaka P."/>
            <person name="Maluk M."/>
            <person name="Lafos M."/>
            <person name="Crook M."/>
            <person name="Gross E."/>
            <person name="Simon M.F."/>
            <person name="Bueno dos Reis Junior F."/>
            <person name="Poole P.S."/>
            <person name="Venter S.N."/>
            <person name="James E.K."/>
        </authorList>
    </citation>
    <scope>NUCLEOTIDE SEQUENCE [LARGE SCALE GENOMIC DNA]</scope>
    <source>
        <strain evidence="2 3">GIMN1.004</strain>
    </source>
</reference>
<keyword evidence="3" id="KW-1185">Reference proteome</keyword>
<evidence type="ECO:0000256" key="1">
    <source>
        <dbReference type="SAM" id="MobiDB-lite"/>
    </source>
</evidence>
<comment type="caution">
    <text evidence="2">The sequence shown here is derived from an EMBL/GenBank/DDBJ whole genome shotgun (WGS) entry which is preliminary data.</text>
</comment>
<feature type="region of interest" description="Disordered" evidence="1">
    <location>
        <begin position="1"/>
        <end position="31"/>
    </location>
</feature>
<dbReference type="Pfam" id="PF13814">
    <property type="entry name" value="Replic_Relax"/>
    <property type="match status" value="1"/>
</dbReference>
<accession>A0A2N7VB36</accession>